<dbReference type="Gene3D" id="3.30.530.20">
    <property type="match status" value="1"/>
</dbReference>
<feature type="domain" description="Activator of Hsp90 ATPase homologue 1/2-like C-terminal" evidence="2">
    <location>
        <begin position="22"/>
        <end position="134"/>
    </location>
</feature>
<comment type="similarity">
    <text evidence="1">Belongs to the AHA1 family.</text>
</comment>
<organism evidence="3 4">
    <name type="scientific">Kocuria rosea subsp. polaris</name>
    <dbReference type="NCBI Taxonomy" id="136273"/>
    <lineage>
        <taxon>Bacteria</taxon>
        <taxon>Bacillati</taxon>
        <taxon>Actinomycetota</taxon>
        <taxon>Actinomycetes</taxon>
        <taxon>Micrococcales</taxon>
        <taxon>Micrococcaceae</taxon>
        <taxon>Kocuria</taxon>
    </lineage>
</organism>
<protein>
    <submittedName>
        <fullName evidence="3">Polyketide cyclase</fullName>
    </submittedName>
</protein>
<evidence type="ECO:0000313" key="4">
    <source>
        <dbReference type="Proteomes" id="UP000030466"/>
    </source>
</evidence>
<dbReference type="OrthoDB" id="8117292at2"/>
<evidence type="ECO:0000259" key="2">
    <source>
        <dbReference type="Pfam" id="PF08327"/>
    </source>
</evidence>
<dbReference type="CDD" id="cd08899">
    <property type="entry name" value="SRPBCC_CalC_Aha1-like_6"/>
    <property type="match status" value="1"/>
</dbReference>
<dbReference type="EMBL" id="JSUH01000002">
    <property type="protein sequence ID" value="KHD98576.1"/>
    <property type="molecule type" value="Genomic_DNA"/>
</dbReference>
<gene>
    <name evidence="3" type="ORF">GY22_02500</name>
</gene>
<dbReference type="Proteomes" id="UP000030466">
    <property type="component" value="Unassembled WGS sequence"/>
</dbReference>
<comment type="caution">
    <text evidence="3">The sequence shown here is derived from an EMBL/GenBank/DDBJ whole genome shotgun (WGS) entry which is preliminary data.</text>
</comment>
<evidence type="ECO:0000313" key="3">
    <source>
        <dbReference type="EMBL" id="KHD98576.1"/>
    </source>
</evidence>
<dbReference type="SUPFAM" id="SSF55961">
    <property type="entry name" value="Bet v1-like"/>
    <property type="match status" value="1"/>
</dbReference>
<proteinExistence type="inferred from homology"/>
<dbReference type="InterPro" id="IPR013538">
    <property type="entry name" value="ASHA1/2-like_C"/>
</dbReference>
<evidence type="ECO:0000256" key="1">
    <source>
        <dbReference type="ARBA" id="ARBA00006817"/>
    </source>
</evidence>
<dbReference type="AlphaFoldDB" id="A0A0A6VVC6"/>
<name>A0A0A6VVC6_KOCRO</name>
<accession>A0A0A6VVC6</accession>
<dbReference type="InterPro" id="IPR023393">
    <property type="entry name" value="START-like_dom_sf"/>
</dbReference>
<dbReference type="RefSeq" id="WP_035923956.1">
    <property type="nucleotide sequence ID" value="NZ_JSUH01000002.1"/>
</dbReference>
<dbReference type="Pfam" id="PF08327">
    <property type="entry name" value="AHSA1"/>
    <property type="match status" value="1"/>
</dbReference>
<keyword evidence="4" id="KW-1185">Reference proteome</keyword>
<sequence>MTPQPTGRLDPGGHLVLTRTFRAPVEEVWAAVTDPARLARWYGTWSGDPATGRVEVLLTVEDLDEPEPLLIRRCDPPRHLALTLGTAADAWRVDLDLQDENGTTVLRLTHRYPDPDEVESVGPGWEYYLDRLVAAETGGDPDAVDFARDYHPSMSGHYRPLAEQLRARD</sequence>
<reference evidence="3 4" key="1">
    <citation type="journal article" date="2003" name="Int. J. Syst. Evol. Microbiol.">
        <title>Kocuria polaris sp. nov., an orange-pigmented psychrophilic bacterium isolated from an Antarctic cyanobacterial mat sample.</title>
        <authorList>
            <person name="Reddy G.S."/>
            <person name="Prakash J.S."/>
            <person name="Prabahar V."/>
            <person name="Matsumoto G.I."/>
            <person name="Stackebrandt E."/>
            <person name="Shivaji S."/>
        </authorList>
    </citation>
    <scope>NUCLEOTIDE SEQUENCE [LARGE SCALE GENOMIC DNA]</scope>
    <source>
        <strain evidence="3 4">CMS 76or</strain>
    </source>
</reference>